<dbReference type="InterPro" id="IPR002052">
    <property type="entry name" value="DNA_methylase_N6_adenine_CS"/>
</dbReference>
<evidence type="ECO:0000256" key="3">
    <source>
        <dbReference type="ARBA" id="ARBA00022679"/>
    </source>
</evidence>
<keyword evidence="4" id="KW-0949">S-adenosyl-L-methionine</keyword>
<comment type="catalytic activity">
    <reaction evidence="5">
        <text>a 2'-deoxyadenosine in DNA + S-adenosyl-L-methionine = an N(6)-methyl-2'-deoxyadenosine in DNA + S-adenosyl-L-homocysteine + H(+)</text>
        <dbReference type="Rhea" id="RHEA:15197"/>
        <dbReference type="Rhea" id="RHEA-COMP:12418"/>
        <dbReference type="Rhea" id="RHEA-COMP:12419"/>
        <dbReference type="ChEBI" id="CHEBI:15378"/>
        <dbReference type="ChEBI" id="CHEBI:57856"/>
        <dbReference type="ChEBI" id="CHEBI:59789"/>
        <dbReference type="ChEBI" id="CHEBI:90615"/>
        <dbReference type="ChEBI" id="CHEBI:90616"/>
        <dbReference type="EC" id="2.1.1.72"/>
    </reaction>
</comment>
<dbReference type="InterPro" id="IPR011639">
    <property type="entry name" value="MethylTrfase_TaqI-like_dom"/>
</dbReference>
<dbReference type="AlphaFoldDB" id="A0A846ZDD3"/>
<dbReference type="InterPro" id="IPR029063">
    <property type="entry name" value="SAM-dependent_MTases_sf"/>
</dbReference>
<dbReference type="GO" id="GO:0006304">
    <property type="term" value="P:DNA modification"/>
    <property type="evidence" value="ECO:0007669"/>
    <property type="project" value="InterPro"/>
</dbReference>
<evidence type="ECO:0000256" key="4">
    <source>
        <dbReference type="ARBA" id="ARBA00022691"/>
    </source>
</evidence>
<feature type="domain" description="DUF7008" evidence="8">
    <location>
        <begin position="823"/>
        <end position="1193"/>
    </location>
</feature>
<dbReference type="InterPro" id="IPR054277">
    <property type="entry name" value="DUF7008"/>
</dbReference>
<dbReference type="InterPro" id="IPR050953">
    <property type="entry name" value="N4_N6_ade-DNA_methylase"/>
</dbReference>
<dbReference type="SUPFAM" id="SSF53335">
    <property type="entry name" value="S-adenosyl-L-methionine-dependent methyltransferases"/>
    <property type="match status" value="1"/>
</dbReference>
<accession>A0A846ZDD3</accession>
<evidence type="ECO:0000313" key="9">
    <source>
        <dbReference type="EMBL" id="NKZ07966.1"/>
    </source>
</evidence>
<sequence>MIDRKALLTDLKKQVGALEGDLRERAAEDLDTHARLYGEWQQARTASRIAATYESWLDDRVTQAAVAWVLGTVFLRFCEDNGLIEVPFLAGPGERLDLAQERQAEYIRQHPHDTDRDWILAGFAEMSRSPVAAGLFDRAHNPMWQIEIPHHAAKALLAFWRRRGEDGEIVHDFTDPDWDTRFLGDLYQDLSEHAKKTYALLQTPEFVEEFILDYTLEPAVDEFGLAGLRLIDPTCGSGHFLLGAFHRILGKWRAAEPATDIWELIRRTLLSVHGVDKNPFAANIARFRLLAAVMKAGGVSMLAQAPEFPIIVATGDSLLHGRGAPGIQEDLLSEAEPHTYATEDIYEFIGSEDDAKAGAVDLLGAGSYHVVVGNPPYITVKDKQENQNYRAYKSSSRQYALSAPFAERFFQLAIYGGYGGASAGYVGQITANSFMKREFGKALIEGYLATVDLTHIVDSSGAYIPGHGTPTVILLGRRRWPKGDLPIRVAMGVRGEPAQPGDPAKGLVWSAIVDQIGQPGSESEWISVADVPRSRLAKHPWSLSGGGAAELKSQIEKAGTAKLRSRMADFGFLCVTREDDAYLLGSATLLRQRIPPECRGKFVEGDQLRDWSMRRRTGAVFTHPHYDSDYIPKSVEKVLWPNRLLLKRRRSLSGTQESRGIPWHHYSAFSDKRWEAPLGLMMALVSTHPQFALRRDSVLATQAVTFISLHGNASEHDYHGLLGVLNSSTACFWLKQVSHPKGGSGIGRGVQDEAWESRFEFTGTKLEEFPLPPEFPFERAKRLDALAGRLKAVNPISICKDVVPTRRLLDDARARWNALRKEMIAEQEELDWESYYLYGLLNEKLHLPVGSVPEVGSGERAFEILLAGKVKQGEVRTEWFKRHGITPVMEIPSCWPQDYIDLVKKRIEVIEMRRDIALIERPECKRRWIGESWDKQEKSALRDWLLERIEEQSCWFVEDEQGIRQPRVMTVNQLADQLRYNHNFVNVARLYAGDDGELAKVIDEITQDEHVPHLAALRYKDASGLRKRAQWWDVWQQQREEDRTGKRLDIPAPPKYASTDFLKISYWRNRGKLDVPKERFISYPESSPDGDSSMLLGWAGWDHREQAQALMTLLEERATQDGWDAARLTPLLAGLAEVLPWVRQWHGEVDPAFGQSPADAYAMYLEDKQRTYGISDDDLKNWRPKKLKRGGRRKKTS</sequence>
<evidence type="ECO:0000259" key="7">
    <source>
        <dbReference type="Pfam" id="PF07669"/>
    </source>
</evidence>
<reference evidence="9 10" key="1">
    <citation type="submission" date="2020-04" db="EMBL/GenBank/DDBJ databases">
        <title>MicrobeNet Type strains.</title>
        <authorList>
            <person name="Nicholson A.C."/>
        </authorList>
    </citation>
    <scope>NUCLEOTIDE SEQUENCE [LARGE SCALE GENOMIC DNA]</scope>
    <source>
        <strain evidence="9 10">ATCC BAA-277</strain>
    </source>
</reference>
<evidence type="ECO:0000256" key="2">
    <source>
        <dbReference type="ARBA" id="ARBA00022603"/>
    </source>
</evidence>
<gene>
    <name evidence="9" type="primary">pglX</name>
    <name evidence="9" type="ORF">HGB48_30180</name>
</gene>
<dbReference type="PROSITE" id="PS00092">
    <property type="entry name" value="N6_MTASE"/>
    <property type="match status" value="1"/>
</dbReference>
<protein>
    <recommendedName>
        <fullName evidence="1">site-specific DNA-methyltransferase (adenine-specific)</fullName>
        <ecNumber evidence="1">2.1.1.72</ecNumber>
    </recommendedName>
</protein>
<feature type="compositionally biased region" description="Basic residues" evidence="6">
    <location>
        <begin position="1182"/>
        <end position="1197"/>
    </location>
</feature>
<evidence type="ECO:0000256" key="5">
    <source>
        <dbReference type="ARBA" id="ARBA00047942"/>
    </source>
</evidence>
<dbReference type="RefSeq" id="WP_067637150.1">
    <property type="nucleotide sequence ID" value="NZ_JAAXPI010000067.1"/>
</dbReference>
<dbReference type="EMBL" id="JAAXPI010000067">
    <property type="protein sequence ID" value="NKZ07966.1"/>
    <property type="molecule type" value="Genomic_DNA"/>
</dbReference>
<evidence type="ECO:0000313" key="10">
    <source>
        <dbReference type="Proteomes" id="UP000579250"/>
    </source>
</evidence>
<dbReference type="GO" id="GO:0032259">
    <property type="term" value="P:methylation"/>
    <property type="evidence" value="ECO:0007669"/>
    <property type="project" value="UniProtKB-KW"/>
</dbReference>
<dbReference type="PANTHER" id="PTHR33841:SF1">
    <property type="entry name" value="DNA METHYLTRANSFERASE A"/>
    <property type="match status" value="1"/>
</dbReference>
<dbReference type="GO" id="GO:0009007">
    <property type="term" value="F:site-specific DNA-methyltransferase (adenine-specific) activity"/>
    <property type="evidence" value="ECO:0007669"/>
    <property type="project" value="UniProtKB-EC"/>
</dbReference>
<dbReference type="Gene3D" id="3.40.50.150">
    <property type="entry name" value="Vaccinia Virus protein VP39"/>
    <property type="match status" value="1"/>
</dbReference>
<dbReference type="Pfam" id="PF07669">
    <property type="entry name" value="Eco57I"/>
    <property type="match status" value="1"/>
</dbReference>
<dbReference type="PANTHER" id="PTHR33841">
    <property type="entry name" value="DNA METHYLTRANSFERASE YEEA-RELATED"/>
    <property type="match status" value="1"/>
</dbReference>
<feature type="domain" description="Type II methyltransferase M.TaqI-like" evidence="7">
    <location>
        <begin position="272"/>
        <end position="459"/>
    </location>
</feature>
<organism evidence="9 10">
    <name type="scientific">Actinomadura latina</name>
    <dbReference type="NCBI Taxonomy" id="163603"/>
    <lineage>
        <taxon>Bacteria</taxon>
        <taxon>Bacillati</taxon>
        <taxon>Actinomycetota</taxon>
        <taxon>Actinomycetes</taxon>
        <taxon>Streptosporangiales</taxon>
        <taxon>Thermomonosporaceae</taxon>
        <taxon>Actinomadura</taxon>
    </lineage>
</organism>
<keyword evidence="2 9" id="KW-0489">Methyltransferase</keyword>
<dbReference type="GO" id="GO:0003676">
    <property type="term" value="F:nucleic acid binding"/>
    <property type="evidence" value="ECO:0007669"/>
    <property type="project" value="InterPro"/>
</dbReference>
<dbReference type="NCBIfam" id="NF033451">
    <property type="entry name" value="BREX_2_MTaseX"/>
    <property type="match status" value="1"/>
</dbReference>
<keyword evidence="10" id="KW-1185">Reference proteome</keyword>
<dbReference type="PRINTS" id="PR00507">
    <property type="entry name" value="N12N6MTFRASE"/>
</dbReference>
<feature type="region of interest" description="Disordered" evidence="6">
    <location>
        <begin position="1175"/>
        <end position="1197"/>
    </location>
</feature>
<name>A0A846ZDD3_9ACTN</name>
<comment type="caution">
    <text evidence="9">The sequence shown here is derived from an EMBL/GenBank/DDBJ whole genome shotgun (WGS) entry which is preliminary data.</text>
</comment>
<dbReference type="EC" id="2.1.1.72" evidence="1"/>
<proteinExistence type="predicted"/>
<dbReference type="Pfam" id="PF22654">
    <property type="entry name" value="DUF7008"/>
    <property type="match status" value="1"/>
</dbReference>
<keyword evidence="3 9" id="KW-0808">Transferase</keyword>
<evidence type="ECO:0000256" key="1">
    <source>
        <dbReference type="ARBA" id="ARBA00011900"/>
    </source>
</evidence>
<evidence type="ECO:0000256" key="6">
    <source>
        <dbReference type="SAM" id="MobiDB-lite"/>
    </source>
</evidence>
<evidence type="ECO:0000259" key="8">
    <source>
        <dbReference type="Pfam" id="PF22654"/>
    </source>
</evidence>
<dbReference type="Proteomes" id="UP000579250">
    <property type="component" value="Unassembled WGS sequence"/>
</dbReference>